<evidence type="ECO:0000313" key="7">
    <source>
        <dbReference type="EMBL" id="OOF91825.1"/>
    </source>
</evidence>
<name>A0A1R3RBF3_ASPC5</name>
<organism evidence="7 8">
    <name type="scientific">Aspergillus carbonarius (strain ITEM 5010)</name>
    <dbReference type="NCBI Taxonomy" id="602072"/>
    <lineage>
        <taxon>Eukaryota</taxon>
        <taxon>Fungi</taxon>
        <taxon>Dikarya</taxon>
        <taxon>Ascomycota</taxon>
        <taxon>Pezizomycotina</taxon>
        <taxon>Eurotiomycetes</taxon>
        <taxon>Eurotiomycetidae</taxon>
        <taxon>Eurotiales</taxon>
        <taxon>Aspergillaceae</taxon>
        <taxon>Aspergillus</taxon>
        <taxon>Aspergillus subgen. Circumdati</taxon>
    </lineage>
</organism>
<evidence type="ECO:0000259" key="6">
    <source>
        <dbReference type="Pfam" id="PF01494"/>
    </source>
</evidence>
<dbReference type="PROSITE" id="PS51257">
    <property type="entry name" value="PROKAR_LIPOPROTEIN"/>
    <property type="match status" value="1"/>
</dbReference>
<dbReference type="PANTHER" id="PTHR47356:SF2">
    <property type="entry name" value="FAD-BINDING DOMAIN-CONTAINING PROTEIN-RELATED"/>
    <property type="match status" value="1"/>
</dbReference>
<dbReference type="STRING" id="602072.A0A1R3RBF3"/>
<protein>
    <recommendedName>
        <fullName evidence="6">FAD-binding domain-containing protein</fullName>
    </recommendedName>
</protein>
<keyword evidence="4" id="KW-0560">Oxidoreductase</keyword>
<dbReference type="GO" id="GO:0004497">
    <property type="term" value="F:monooxygenase activity"/>
    <property type="evidence" value="ECO:0007669"/>
    <property type="project" value="InterPro"/>
</dbReference>
<comment type="similarity">
    <text evidence="1">Belongs to the paxM FAD-dependent monooxygenase family.</text>
</comment>
<evidence type="ECO:0000256" key="1">
    <source>
        <dbReference type="ARBA" id="ARBA00007992"/>
    </source>
</evidence>
<dbReference type="GO" id="GO:0071949">
    <property type="term" value="F:FAD binding"/>
    <property type="evidence" value="ECO:0007669"/>
    <property type="project" value="InterPro"/>
</dbReference>
<dbReference type="InterPro" id="IPR002938">
    <property type="entry name" value="FAD-bd"/>
</dbReference>
<keyword evidence="3" id="KW-0274">FAD</keyword>
<dbReference type="PRINTS" id="PR00420">
    <property type="entry name" value="RNGMNOXGNASE"/>
</dbReference>
<dbReference type="InterPro" id="IPR036188">
    <property type="entry name" value="FAD/NAD-bd_sf"/>
</dbReference>
<dbReference type="SUPFAM" id="SSF51905">
    <property type="entry name" value="FAD/NAD(P)-binding domain"/>
    <property type="match status" value="1"/>
</dbReference>
<dbReference type="Proteomes" id="UP000188318">
    <property type="component" value="Unassembled WGS sequence"/>
</dbReference>
<dbReference type="Pfam" id="PF01494">
    <property type="entry name" value="FAD_binding_3"/>
    <property type="match status" value="1"/>
</dbReference>
<feature type="chain" id="PRO_5012910021" description="FAD-binding domain-containing protein" evidence="5">
    <location>
        <begin position="19"/>
        <end position="488"/>
    </location>
</feature>
<feature type="signal peptide" evidence="5">
    <location>
        <begin position="1"/>
        <end position="18"/>
    </location>
</feature>
<keyword evidence="2" id="KW-0285">Flavoprotein</keyword>
<dbReference type="OMA" id="GHIHRTH"/>
<feature type="domain" description="FAD-binding" evidence="6">
    <location>
        <begin position="5"/>
        <end position="169"/>
    </location>
</feature>
<gene>
    <name evidence="7" type="ORF">ASPCADRAFT_176370</name>
</gene>
<keyword evidence="8" id="KW-1185">Reference proteome</keyword>
<dbReference type="PANTHER" id="PTHR47356">
    <property type="entry name" value="FAD-DEPENDENT MONOOXYGENASE ASQG-RELATED"/>
    <property type="match status" value="1"/>
</dbReference>
<accession>A0A1R3RBF3</accession>
<dbReference type="VEuPathDB" id="FungiDB:ASPCADRAFT_176370"/>
<evidence type="ECO:0000256" key="4">
    <source>
        <dbReference type="ARBA" id="ARBA00023002"/>
    </source>
</evidence>
<dbReference type="AlphaFoldDB" id="A0A1R3RBF3"/>
<evidence type="ECO:0000313" key="8">
    <source>
        <dbReference type="Proteomes" id="UP000188318"/>
    </source>
</evidence>
<evidence type="ECO:0000256" key="2">
    <source>
        <dbReference type="ARBA" id="ARBA00022630"/>
    </source>
</evidence>
<dbReference type="InterPro" id="IPR050562">
    <property type="entry name" value="FAD_mOase_fung"/>
</dbReference>
<evidence type="ECO:0000256" key="5">
    <source>
        <dbReference type="SAM" id="SignalP"/>
    </source>
</evidence>
<evidence type="ECO:0000256" key="3">
    <source>
        <dbReference type="ARBA" id="ARBA00022827"/>
    </source>
</evidence>
<dbReference type="OrthoDB" id="10029326at2759"/>
<proteinExistence type="inferred from homology"/>
<keyword evidence="5" id="KW-0732">Signal</keyword>
<dbReference type="Gene3D" id="3.50.50.60">
    <property type="entry name" value="FAD/NAD(P)-binding domain"/>
    <property type="match status" value="1"/>
</dbReference>
<sequence length="488" mass="53112">MAPRVIIVGGSIAGLTLAHSLGACHIDYLVLEARADIAPAVGASIGILPNGARILDQLGLWPAIGAHIVPLRQSFVWSGTGQRRIRSDHPRLIHDRHAYPFAFLDRQALLKILAGALGGQQGRVRLNKRVVRVAPEADRVLVHCQDGSVYEGDLVVGADGVRSTVMQQMRGHLDALGRDAHAIGGDGHRGAAMRSEYSCLFGISSAVPGLHAGDGHFTYAKGYSTLTVVGKDDRVFWFLFTKMDQSYDADHIPLFSEEDLKRHVARYGHVPITDTVRLSAVYERIQAGSLLALEEAFAPVWTVDRIAPSANHPWHQMTPNIGQGGNSAIETVAALANHLANLRQRSPDRAPSLAELQTCLQAWQSERQDRAYKVWMAANEATRMEAGATWYHRVVGQYLLPHLGSALTDGMSDLIQGAEKLDFLPVPAQSLRGSIPYTSEVVPAGTSPGQRRAWSRWMWIVLLVGGTSLGMHTVIRYGVDALLSLSLL</sequence>
<reference evidence="8" key="1">
    <citation type="journal article" date="2017" name="Genome Biol.">
        <title>Comparative genomics reveals high biological diversity and specific adaptations in the industrially and medically important fungal genus Aspergillus.</title>
        <authorList>
            <person name="de Vries R.P."/>
            <person name="Riley R."/>
            <person name="Wiebenga A."/>
            <person name="Aguilar-Osorio G."/>
            <person name="Amillis S."/>
            <person name="Uchima C.A."/>
            <person name="Anderluh G."/>
            <person name="Asadollahi M."/>
            <person name="Askin M."/>
            <person name="Barry K."/>
            <person name="Battaglia E."/>
            <person name="Bayram O."/>
            <person name="Benocci T."/>
            <person name="Braus-Stromeyer S.A."/>
            <person name="Caldana C."/>
            <person name="Canovas D."/>
            <person name="Cerqueira G.C."/>
            <person name="Chen F."/>
            <person name="Chen W."/>
            <person name="Choi C."/>
            <person name="Clum A."/>
            <person name="Dos Santos R.A."/>
            <person name="Damasio A.R."/>
            <person name="Diallinas G."/>
            <person name="Emri T."/>
            <person name="Fekete E."/>
            <person name="Flipphi M."/>
            <person name="Freyberg S."/>
            <person name="Gallo A."/>
            <person name="Gournas C."/>
            <person name="Habgood R."/>
            <person name="Hainaut M."/>
            <person name="Harispe M.L."/>
            <person name="Henrissat B."/>
            <person name="Hilden K.S."/>
            <person name="Hope R."/>
            <person name="Hossain A."/>
            <person name="Karabika E."/>
            <person name="Karaffa L."/>
            <person name="Karanyi Z."/>
            <person name="Krasevec N."/>
            <person name="Kuo A."/>
            <person name="Kusch H."/>
            <person name="LaButti K."/>
            <person name="Lagendijk E.L."/>
            <person name="Lapidus A."/>
            <person name="Levasseur A."/>
            <person name="Lindquist E."/>
            <person name="Lipzen A."/>
            <person name="Logrieco A.F."/>
            <person name="MacCabe A."/>
            <person name="Maekelae M.R."/>
            <person name="Malavazi I."/>
            <person name="Melin P."/>
            <person name="Meyer V."/>
            <person name="Mielnichuk N."/>
            <person name="Miskei M."/>
            <person name="Molnar A.P."/>
            <person name="Mule G."/>
            <person name="Ngan C.Y."/>
            <person name="Orejas M."/>
            <person name="Orosz E."/>
            <person name="Ouedraogo J.P."/>
            <person name="Overkamp K.M."/>
            <person name="Park H.-S."/>
            <person name="Perrone G."/>
            <person name="Piumi F."/>
            <person name="Punt P.J."/>
            <person name="Ram A.F."/>
            <person name="Ramon A."/>
            <person name="Rauscher S."/>
            <person name="Record E."/>
            <person name="Riano-Pachon D.M."/>
            <person name="Robert V."/>
            <person name="Roehrig J."/>
            <person name="Ruller R."/>
            <person name="Salamov A."/>
            <person name="Salih N.S."/>
            <person name="Samson R.A."/>
            <person name="Sandor E."/>
            <person name="Sanguinetti M."/>
            <person name="Schuetze T."/>
            <person name="Sepcic K."/>
            <person name="Shelest E."/>
            <person name="Sherlock G."/>
            <person name="Sophianopoulou V."/>
            <person name="Squina F.M."/>
            <person name="Sun H."/>
            <person name="Susca A."/>
            <person name="Todd R.B."/>
            <person name="Tsang A."/>
            <person name="Unkles S.E."/>
            <person name="van de Wiele N."/>
            <person name="van Rossen-Uffink D."/>
            <person name="Oliveira J.V."/>
            <person name="Vesth T.C."/>
            <person name="Visser J."/>
            <person name="Yu J.-H."/>
            <person name="Zhou M."/>
            <person name="Andersen M.R."/>
            <person name="Archer D.B."/>
            <person name="Baker S.E."/>
            <person name="Benoit I."/>
            <person name="Brakhage A.A."/>
            <person name="Braus G.H."/>
            <person name="Fischer R."/>
            <person name="Frisvad J.C."/>
            <person name="Goldman G.H."/>
            <person name="Houbraken J."/>
            <person name="Oakley B."/>
            <person name="Pocsi I."/>
            <person name="Scazzocchio C."/>
            <person name="Seiboth B."/>
            <person name="vanKuyk P.A."/>
            <person name="Wortman J."/>
            <person name="Dyer P.S."/>
            <person name="Grigoriev I.V."/>
        </authorList>
    </citation>
    <scope>NUCLEOTIDE SEQUENCE [LARGE SCALE GENOMIC DNA]</scope>
    <source>
        <strain evidence="8">ITEM 5010</strain>
    </source>
</reference>
<dbReference type="EMBL" id="KV907509">
    <property type="protein sequence ID" value="OOF91825.1"/>
    <property type="molecule type" value="Genomic_DNA"/>
</dbReference>